<dbReference type="Gene3D" id="1.10.238.10">
    <property type="entry name" value="EF-hand"/>
    <property type="match status" value="1"/>
</dbReference>
<keyword evidence="1" id="KW-0833">Ubl conjugation pathway</keyword>
<evidence type="ECO:0000259" key="3">
    <source>
        <dbReference type="PROSITE" id="PS51229"/>
    </source>
</evidence>
<name>A0A7S0SF21_9CHLO</name>
<evidence type="ECO:0000313" key="4">
    <source>
        <dbReference type="EMBL" id="CAD8704275.1"/>
    </source>
</evidence>
<dbReference type="EMBL" id="HBFC01011937">
    <property type="protein sequence ID" value="CAD8704275.1"/>
    <property type="molecule type" value="Transcribed_RNA"/>
</dbReference>
<dbReference type="Gene3D" id="1.10.8.10">
    <property type="entry name" value="DNA helicase RuvA subunit, C-terminal domain"/>
    <property type="match status" value="1"/>
</dbReference>
<dbReference type="GO" id="GO:0045116">
    <property type="term" value="P:protein neddylation"/>
    <property type="evidence" value="ECO:0007669"/>
    <property type="project" value="TreeGrafter"/>
</dbReference>
<dbReference type="PANTHER" id="PTHR12281:SF2">
    <property type="entry name" value="DEFECTIVE IN CULLIN NEDDYLATION PROTEIN"/>
    <property type="match status" value="1"/>
</dbReference>
<evidence type="ECO:0000256" key="1">
    <source>
        <dbReference type="ARBA" id="ARBA00022786"/>
    </source>
</evidence>
<dbReference type="InterPro" id="IPR009060">
    <property type="entry name" value="UBA-like_sf"/>
</dbReference>
<feature type="domain" description="DCUN1" evidence="3">
    <location>
        <begin position="56"/>
        <end position="245"/>
    </location>
</feature>
<dbReference type="FunFam" id="1.10.238.200:FF:000003">
    <property type="entry name" value="DCN1-like protein 3"/>
    <property type="match status" value="1"/>
</dbReference>
<dbReference type="GO" id="GO:0005886">
    <property type="term" value="C:plasma membrane"/>
    <property type="evidence" value="ECO:0007669"/>
    <property type="project" value="UniProtKB-ARBA"/>
</dbReference>
<dbReference type="Pfam" id="PF03556">
    <property type="entry name" value="Cullin_binding"/>
    <property type="match status" value="1"/>
</dbReference>
<evidence type="ECO:0000256" key="2">
    <source>
        <dbReference type="RuleBase" id="RU410713"/>
    </source>
</evidence>
<dbReference type="InterPro" id="IPR042460">
    <property type="entry name" value="DCN1-like_PONY"/>
</dbReference>
<organism evidence="4">
    <name type="scientific">Mantoniella antarctica</name>
    <dbReference type="NCBI Taxonomy" id="81844"/>
    <lineage>
        <taxon>Eukaryota</taxon>
        <taxon>Viridiplantae</taxon>
        <taxon>Chlorophyta</taxon>
        <taxon>Mamiellophyceae</taxon>
        <taxon>Mamiellales</taxon>
        <taxon>Mamiellaceae</taxon>
        <taxon>Mantoniella</taxon>
    </lineage>
</organism>
<dbReference type="InterPro" id="IPR005176">
    <property type="entry name" value="PONY_dom"/>
</dbReference>
<accession>A0A7S0SF21</accession>
<dbReference type="Gene3D" id="1.10.238.200">
    <property type="entry name" value="Cullin, PONY binding domain"/>
    <property type="match status" value="1"/>
</dbReference>
<dbReference type="GO" id="GO:0097602">
    <property type="term" value="F:cullin family protein binding"/>
    <property type="evidence" value="ECO:0007669"/>
    <property type="project" value="TreeGrafter"/>
</dbReference>
<dbReference type="AlphaFoldDB" id="A0A7S0SF21"/>
<sequence>MNKLNRAQKDKVRRFAAVADASEDVALKILKDARWDLEVGLEAFFTMPTAAAASSTDPAVLEALYAKYRAEDDDEDMIGAAGIEQLCEDIGIDPIDPVILVVSLKMDAASMGKYTKEEFMGGMRKMGVDSAAKLRAKLPALRAELRDEGKFKEVYEYSFNFSKELNQKSLPLETASAMWKVLLTNRWALVDEWCEFLAAQHDKAITHDTWSQALEFSKAIGPELEGYDPAGAWPYLIDEFVEHKLEAKNKGNDQA</sequence>
<protein>
    <recommendedName>
        <fullName evidence="2">Defective in cullin neddylation protein</fullName>
    </recommendedName>
</protein>
<dbReference type="GO" id="GO:0032182">
    <property type="term" value="F:ubiquitin-like protein binding"/>
    <property type="evidence" value="ECO:0007669"/>
    <property type="project" value="TreeGrafter"/>
</dbReference>
<reference evidence="4" key="1">
    <citation type="submission" date="2021-01" db="EMBL/GenBank/DDBJ databases">
        <authorList>
            <person name="Corre E."/>
            <person name="Pelletier E."/>
            <person name="Niang G."/>
            <person name="Scheremetjew M."/>
            <person name="Finn R."/>
            <person name="Kale V."/>
            <person name="Holt S."/>
            <person name="Cochrane G."/>
            <person name="Meng A."/>
            <person name="Brown T."/>
            <person name="Cohen L."/>
        </authorList>
    </citation>
    <scope>NUCLEOTIDE SEQUENCE</scope>
    <source>
        <strain evidence="4">SL-175</strain>
    </source>
</reference>
<dbReference type="SUPFAM" id="SSF46934">
    <property type="entry name" value="UBA-like"/>
    <property type="match status" value="1"/>
</dbReference>
<comment type="function">
    <text evidence="2">Neddylation of cullins play an essential role in the regulation of SCF-type complexes activity.</text>
</comment>
<dbReference type="GO" id="GO:0000151">
    <property type="term" value="C:ubiquitin ligase complex"/>
    <property type="evidence" value="ECO:0007669"/>
    <property type="project" value="TreeGrafter"/>
</dbReference>
<dbReference type="Pfam" id="PF14555">
    <property type="entry name" value="UBA_4"/>
    <property type="match status" value="1"/>
</dbReference>
<gene>
    <name evidence="4" type="ORF">MANT1106_LOCUS6957</name>
</gene>
<dbReference type="FunFam" id="1.10.238.10:FF:000030">
    <property type="entry name" value="DCN1-like protein"/>
    <property type="match status" value="1"/>
</dbReference>
<dbReference type="InterPro" id="IPR014764">
    <property type="entry name" value="DCN-prot"/>
</dbReference>
<dbReference type="PANTHER" id="PTHR12281">
    <property type="entry name" value="RP42 RELATED"/>
    <property type="match status" value="1"/>
</dbReference>
<proteinExistence type="predicted"/>
<dbReference type="GO" id="GO:0031624">
    <property type="term" value="F:ubiquitin conjugating enzyme binding"/>
    <property type="evidence" value="ECO:0007669"/>
    <property type="project" value="TreeGrafter"/>
</dbReference>
<dbReference type="PROSITE" id="PS51229">
    <property type="entry name" value="DCUN1"/>
    <property type="match status" value="1"/>
</dbReference>